<sequence>MPQHHHTWPDSDEWESEPQSAPTSPIQRPRKPPPHPPNTFATHFGENSSIWAPYTPLSESQPQTKSLETPTTEEIYSQQGLPFNLHVLNERDRLTLAYASEKRRALVLQCDIAESRYRQQLMLTRISELDALAVRDQLQKANEQLDMGVIVALKSVLAAGVGNRHTDDVGHAGPDSGEYTLPLLPDEWRKNLGVPIAKY</sequence>
<keyword evidence="3" id="KW-1185">Reference proteome</keyword>
<evidence type="ECO:0000313" key="2">
    <source>
        <dbReference type="EMBL" id="KIM91134.1"/>
    </source>
</evidence>
<reference evidence="3" key="2">
    <citation type="submission" date="2015-01" db="EMBL/GenBank/DDBJ databases">
        <title>Evolutionary Origins and Diversification of the Mycorrhizal Mutualists.</title>
        <authorList>
            <consortium name="DOE Joint Genome Institute"/>
            <consortium name="Mycorrhizal Genomics Consortium"/>
            <person name="Kohler A."/>
            <person name="Kuo A."/>
            <person name="Nagy L.G."/>
            <person name="Floudas D."/>
            <person name="Copeland A."/>
            <person name="Barry K.W."/>
            <person name="Cichocki N."/>
            <person name="Veneault-Fourrey C."/>
            <person name="LaButti K."/>
            <person name="Lindquist E.A."/>
            <person name="Lipzen A."/>
            <person name="Lundell T."/>
            <person name="Morin E."/>
            <person name="Murat C."/>
            <person name="Riley R."/>
            <person name="Ohm R."/>
            <person name="Sun H."/>
            <person name="Tunlid A."/>
            <person name="Henrissat B."/>
            <person name="Grigoriev I.V."/>
            <person name="Hibbett D.S."/>
            <person name="Martin F."/>
        </authorList>
    </citation>
    <scope>NUCLEOTIDE SEQUENCE [LARGE SCALE GENOMIC DNA]</scope>
    <source>
        <strain evidence="3">F 1598</strain>
    </source>
</reference>
<dbReference type="HOGENOM" id="CLU_1372660_0_0_1"/>
<organism evidence="2 3">
    <name type="scientific">Piloderma croceum (strain F 1598)</name>
    <dbReference type="NCBI Taxonomy" id="765440"/>
    <lineage>
        <taxon>Eukaryota</taxon>
        <taxon>Fungi</taxon>
        <taxon>Dikarya</taxon>
        <taxon>Basidiomycota</taxon>
        <taxon>Agaricomycotina</taxon>
        <taxon>Agaricomycetes</taxon>
        <taxon>Agaricomycetidae</taxon>
        <taxon>Atheliales</taxon>
        <taxon>Atheliaceae</taxon>
        <taxon>Piloderma</taxon>
    </lineage>
</organism>
<dbReference type="AlphaFoldDB" id="A0A0C3GHL0"/>
<feature type="compositionally biased region" description="Polar residues" evidence="1">
    <location>
        <begin position="57"/>
        <end position="70"/>
    </location>
</feature>
<reference evidence="2 3" key="1">
    <citation type="submission" date="2014-04" db="EMBL/GenBank/DDBJ databases">
        <authorList>
            <consortium name="DOE Joint Genome Institute"/>
            <person name="Kuo A."/>
            <person name="Tarkka M."/>
            <person name="Buscot F."/>
            <person name="Kohler A."/>
            <person name="Nagy L.G."/>
            <person name="Floudas D."/>
            <person name="Copeland A."/>
            <person name="Barry K.W."/>
            <person name="Cichocki N."/>
            <person name="Veneault-Fourrey C."/>
            <person name="LaButti K."/>
            <person name="Lindquist E.A."/>
            <person name="Lipzen A."/>
            <person name="Lundell T."/>
            <person name="Morin E."/>
            <person name="Murat C."/>
            <person name="Sun H."/>
            <person name="Tunlid A."/>
            <person name="Henrissat B."/>
            <person name="Grigoriev I.V."/>
            <person name="Hibbett D.S."/>
            <person name="Martin F."/>
            <person name="Nordberg H.P."/>
            <person name="Cantor M.N."/>
            <person name="Hua S.X."/>
        </authorList>
    </citation>
    <scope>NUCLEOTIDE SEQUENCE [LARGE SCALE GENOMIC DNA]</scope>
    <source>
        <strain evidence="2 3">F 1598</strain>
    </source>
</reference>
<accession>A0A0C3GHL0</accession>
<evidence type="ECO:0000313" key="3">
    <source>
        <dbReference type="Proteomes" id="UP000054166"/>
    </source>
</evidence>
<name>A0A0C3GHL0_PILCF</name>
<dbReference type="InParanoid" id="A0A0C3GHL0"/>
<protein>
    <submittedName>
        <fullName evidence="2">Uncharacterized protein</fullName>
    </submittedName>
</protein>
<dbReference type="EMBL" id="KN832972">
    <property type="protein sequence ID" value="KIM91134.1"/>
    <property type="molecule type" value="Genomic_DNA"/>
</dbReference>
<feature type="region of interest" description="Disordered" evidence="1">
    <location>
        <begin position="1"/>
        <end position="45"/>
    </location>
</feature>
<gene>
    <name evidence="2" type="ORF">PILCRDRAFT_811638</name>
</gene>
<feature type="region of interest" description="Disordered" evidence="1">
    <location>
        <begin position="51"/>
        <end position="70"/>
    </location>
</feature>
<dbReference type="Proteomes" id="UP000054166">
    <property type="component" value="Unassembled WGS sequence"/>
</dbReference>
<evidence type="ECO:0000256" key="1">
    <source>
        <dbReference type="SAM" id="MobiDB-lite"/>
    </source>
</evidence>
<proteinExistence type="predicted"/>